<organism evidence="1 2">
    <name type="scientific">Acaulospora morrowiae</name>
    <dbReference type="NCBI Taxonomy" id="94023"/>
    <lineage>
        <taxon>Eukaryota</taxon>
        <taxon>Fungi</taxon>
        <taxon>Fungi incertae sedis</taxon>
        <taxon>Mucoromycota</taxon>
        <taxon>Glomeromycotina</taxon>
        <taxon>Glomeromycetes</taxon>
        <taxon>Diversisporales</taxon>
        <taxon>Acaulosporaceae</taxon>
        <taxon>Acaulospora</taxon>
    </lineage>
</organism>
<dbReference type="EMBL" id="CAJVPV010003593">
    <property type="protein sequence ID" value="CAG8555152.1"/>
    <property type="molecule type" value="Genomic_DNA"/>
</dbReference>
<comment type="caution">
    <text evidence="1">The sequence shown here is derived from an EMBL/GenBank/DDBJ whole genome shotgun (WGS) entry which is preliminary data.</text>
</comment>
<gene>
    <name evidence="1" type="ORF">AMORRO_LOCUS5758</name>
</gene>
<dbReference type="Proteomes" id="UP000789342">
    <property type="component" value="Unassembled WGS sequence"/>
</dbReference>
<sequence>MLRNALSKSASETKINSLQIFSTICKKFVSILLIKANEIKNKSSCSSDKAGHQLLRRLAIAGFRQYPSVADALFAKQPSDSSKRKSQPAINCYDDLPLLASDSIPLSQTLPSC</sequence>
<accession>A0A9N9B7H2</accession>
<name>A0A9N9B7H2_9GLOM</name>
<protein>
    <submittedName>
        <fullName evidence="1">9975_t:CDS:1</fullName>
    </submittedName>
</protein>
<evidence type="ECO:0000313" key="2">
    <source>
        <dbReference type="Proteomes" id="UP000789342"/>
    </source>
</evidence>
<evidence type="ECO:0000313" key="1">
    <source>
        <dbReference type="EMBL" id="CAG8555152.1"/>
    </source>
</evidence>
<reference evidence="1" key="1">
    <citation type="submission" date="2021-06" db="EMBL/GenBank/DDBJ databases">
        <authorList>
            <person name="Kallberg Y."/>
            <person name="Tangrot J."/>
            <person name="Rosling A."/>
        </authorList>
    </citation>
    <scope>NUCLEOTIDE SEQUENCE</scope>
    <source>
        <strain evidence="1">CL551</strain>
    </source>
</reference>
<dbReference type="AlphaFoldDB" id="A0A9N9B7H2"/>
<proteinExistence type="predicted"/>
<keyword evidence="2" id="KW-1185">Reference proteome</keyword>